<dbReference type="PROSITE" id="PS51733">
    <property type="entry name" value="BPL_LPL_CATALYTIC"/>
    <property type="match status" value="1"/>
</dbReference>
<comment type="similarity">
    <text evidence="3">Belongs to the LplA family.</text>
</comment>
<dbReference type="GO" id="GO:0009249">
    <property type="term" value="P:protein lipoylation"/>
    <property type="evidence" value="ECO:0007669"/>
    <property type="project" value="InterPro"/>
</dbReference>
<dbReference type="InterPro" id="IPR004562">
    <property type="entry name" value="LipoylTrfase_LipoateP_Ligase"/>
</dbReference>
<reference evidence="7" key="1">
    <citation type="journal article" date="2018" name="Nat. Microbiol.">
        <title>Leveraging single-cell genomics to expand the fungal tree of life.</title>
        <authorList>
            <person name="Ahrendt S.R."/>
            <person name="Quandt C.A."/>
            <person name="Ciobanu D."/>
            <person name="Clum A."/>
            <person name="Salamov A."/>
            <person name="Andreopoulos B."/>
            <person name="Cheng J.F."/>
            <person name="Woyke T."/>
            <person name="Pelin A."/>
            <person name="Henrissat B."/>
            <person name="Reynolds N.K."/>
            <person name="Benny G.L."/>
            <person name="Smith M.E."/>
            <person name="James T.Y."/>
            <person name="Grigoriev I.V."/>
        </authorList>
    </citation>
    <scope>NUCLEOTIDE SEQUENCE [LARGE SCALE GENOMIC DNA]</scope>
</reference>
<proteinExistence type="inferred from homology"/>
<evidence type="ECO:0000259" key="5">
    <source>
        <dbReference type="PROSITE" id="PS51733"/>
    </source>
</evidence>
<name>A0A4V1IY52_9FUNG</name>
<dbReference type="OrthoDB" id="201621at2759"/>
<organism evidence="6 7">
    <name type="scientific">Piptocephalis cylindrospora</name>
    <dbReference type="NCBI Taxonomy" id="1907219"/>
    <lineage>
        <taxon>Eukaryota</taxon>
        <taxon>Fungi</taxon>
        <taxon>Fungi incertae sedis</taxon>
        <taxon>Zoopagomycota</taxon>
        <taxon>Zoopagomycotina</taxon>
        <taxon>Zoopagomycetes</taxon>
        <taxon>Zoopagales</taxon>
        <taxon>Piptocephalidaceae</taxon>
        <taxon>Piptocephalis</taxon>
    </lineage>
</organism>
<evidence type="ECO:0000256" key="3">
    <source>
        <dbReference type="ARBA" id="ARBA00008242"/>
    </source>
</evidence>
<dbReference type="InterPro" id="IPR004143">
    <property type="entry name" value="BPL_LPL_catalytic"/>
</dbReference>
<evidence type="ECO:0000256" key="4">
    <source>
        <dbReference type="ARBA" id="ARBA00015925"/>
    </source>
</evidence>
<dbReference type="GO" id="GO:0017118">
    <property type="term" value="F:lipoyltransferase activity"/>
    <property type="evidence" value="ECO:0007669"/>
    <property type="project" value="TreeGrafter"/>
</dbReference>
<comment type="function">
    <text evidence="1">Catalyzes both the ATP-dependent activation of exogenously supplied lipoate to lipoyl-AMP and the transfer of the activated lipoyl onto the lipoyl domains of lipoate-dependent enzymes.</text>
</comment>
<keyword evidence="7" id="KW-1185">Reference proteome</keyword>
<dbReference type="PANTHER" id="PTHR12561:SF3">
    <property type="entry name" value="LIPOYLTRANSFERASE 1, MITOCHONDRIAL"/>
    <property type="match status" value="1"/>
</dbReference>
<dbReference type="Pfam" id="PF21948">
    <property type="entry name" value="LplA-B_cat"/>
    <property type="match status" value="1"/>
</dbReference>
<dbReference type="AlphaFoldDB" id="A0A4V1IY52"/>
<sequence>MGNTNYSVMTSRDTFDRRTAAQIVSNALNAHLDIPTEVNERNDVTLYGDKVSGSAYKIIGKAAYHHGTMLINADLAPLRTLLQGKRENIISKGVMSVPSSVTNLQEASFTVDHSSFCEAVTRAYLYHYAGRSEDRPLQPEDLHVLTDEMAQDSSRVQNWDWTWGQTPEFTET</sequence>
<dbReference type="Gene3D" id="3.30.930.10">
    <property type="entry name" value="Bira Bifunctional Protein, Domain 2"/>
    <property type="match status" value="1"/>
</dbReference>
<dbReference type="GO" id="GO:0005739">
    <property type="term" value="C:mitochondrion"/>
    <property type="evidence" value="ECO:0007669"/>
    <property type="project" value="TreeGrafter"/>
</dbReference>
<dbReference type="UniPathway" id="UPA00537">
    <property type="reaction ID" value="UER00595"/>
</dbReference>
<evidence type="ECO:0000256" key="1">
    <source>
        <dbReference type="ARBA" id="ARBA00003253"/>
    </source>
</evidence>
<feature type="domain" description="BPL/LPL catalytic" evidence="5">
    <location>
        <begin position="1"/>
        <end position="132"/>
    </location>
</feature>
<evidence type="ECO:0000256" key="2">
    <source>
        <dbReference type="ARBA" id="ARBA00005085"/>
    </source>
</evidence>
<dbReference type="EMBL" id="KZ988044">
    <property type="protein sequence ID" value="RKP13349.1"/>
    <property type="molecule type" value="Genomic_DNA"/>
</dbReference>
<evidence type="ECO:0000313" key="6">
    <source>
        <dbReference type="EMBL" id="RKP13349.1"/>
    </source>
</evidence>
<accession>A0A4V1IY52</accession>
<dbReference type="InterPro" id="IPR045864">
    <property type="entry name" value="aa-tRNA-synth_II/BPL/LPL"/>
</dbReference>
<dbReference type="SUPFAM" id="SSF55681">
    <property type="entry name" value="Class II aaRS and biotin synthetases"/>
    <property type="match status" value="1"/>
</dbReference>
<gene>
    <name evidence="6" type="ORF">BJ684DRAFT_4283</name>
</gene>
<comment type="pathway">
    <text evidence="2">Protein modification; protein lipoylation via exogenous pathway; protein N(6)-(lipoyl)lysine from lipoate: step 2/2.</text>
</comment>
<evidence type="ECO:0000313" key="7">
    <source>
        <dbReference type="Proteomes" id="UP000267251"/>
    </source>
</evidence>
<protein>
    <recommendedName>
        <fullName evidence="4">Putative lipoate-protein ligase A</fullName>
    </recommendedName>
</protein>
<feature type="non-terminal residue" evidence="6">
    <location>
        <position position="172"/>
    </location>
</feature>
<dbReference type="Proteomes" id="UP000267251">
    <property type="component" value="Unassembled WGS sequence"/>
</dbReference>
<dbReference type="PANTHER" id="PTHR12561">
    <property type="entry name" value="LIPOATE-PROTEIN LIGASE"/>
    <property type="match status" value="1"/>
</dbReference>